<gene>
    <name evidence="2" type="ORF">KFL_000130590</name>
</gene>
<feature type="region of interest" description="Disordered" evidence="1">
    <location>
        <begin position="462"/>
        <end position="484"/>
    </location>
</feature>
<feature type="region of interest" description="Disordered" evidence="1">
    <location>
        <begin position="412"/>
        <end position="444"/>
    </location>
</feature>
<feature type="compositionally biased region" description="Basic and acidic residues" evidence="1">
    <location>
        <begin position="252"/>
        <end position="263"/>
    </location>
</feature>
<proteinExistence type="predicted"/>
<feature type="compositionally biased region" description="Basic and acidic residues" evidence="1">
    <location>
        <begin position="76"/>
        <end position="92"/>
    </location>
</feature>
<evidence type="ECO:0000256" key="1">
    <source>
        <dbReference type="SAM" id="MobiDB-lite"/>
    </source>
</evidence>
<feature type="compositionally biased region" description="Low complexity" evidence="1">
    <location>
        <begin position="300"/>
        <end position="316"/>
    </location>
</feature>
<feature type="compositionally biased region" description="Polar residues" evidence="1">
    <location>
        <begin position="366"/>
        <end position="385"/>
    </location>
</feature>
<organism evidence="2 3">
    <name type="scientific">Klebsormidium nitens</name>
    <name type="common">Green alga</name>
    <name type="synonym">Ulothrix nitens</name>
    <dbReference type="NCBI Taxonomy" id="105231"/>
    <lineage>
        <taxon>Eukaryota</taxon>
        <taxon>Viridiplantae</taxon>
        <taxon>Streptophyta</taxon>
        <taxon>Klebsormidiophyceae</taxon>
        <taxon>Klebsormidiales</taxon>
        <taxon>Klebsormidiaceae</taxon>
        <taxon>Klebsormidium</taxon>
    </lineage>
</organism>
<feature type="compositionally biased region" description="Low complexity" evidence="1">
    <location>
        <begin position="56"/>
        <end position="67"/>
    </location>
</feature>
<feature type="compositionally biased region" description="Basic and acidic residues" evidence="1">
    <location>
        <begin position="1"/>
        <end position="15"/>
    </location>
</feature>
<keyword evidence="3" id="KW-1185">Reference proteome</keyword>
<accession>A0A1Y1HPG4</accession>
<evidence type="ECO:0000313" key="2">
    <source>
        <dbReference type="EMBL" id="GAQ78477.1"/>
    </source>
</evidence>
<protein>
    <submittedName>
        <fullName evidence="2">Uncharacterized protein</fullName>
    </submittedName>
</protein>
<dbReference type="Proteomes" id="UP000054558">
    <property type="component" value="Unassembled WGS sequence"/>
</dbReference>
<feature type="compositionally biased region" description="Acidic residues" evidence="1">
    <location>
        <begin position="16"/>
        <end position="31"/>
    </location>
</feature>
<feature type="compositionally biased region" description="Polar residues" evidence="1">
    <location>
        <begin position="421"/>
        <end position="434"/>
    </location>
</feature>
<feature type="compositionally biased region" description="Polar residues" evidence="1">
    <location>
        <begin position="334"/>
        <end position="358"/>
    </location>
</feature>
<sequence length="798" mass="87094">MVEEAEGKREDHSEDIFDGIQEDDGASDDETDSFKAASEQAYKQHLEEQSRRQSLRPRTAPTRPQTPSSADRKRRAVEQQDERFRFRPETPRVDYVPPRRPITGPEIDHAAWGFWLSPGCSYTQLMGPISNRPATAYAPRKVTESLDWRDVVGRQDKGRQPWQDVKPCDVNGASKDANHRQPYGEEPQFAAAATPRQTTSPYLSGPKYLRRPFSASVADKRRKMQNKGSPSAAVRESPLRRRKESAGMRIDNPTERSGAERNPEVQNPTDRAAQPPGGAEPNRLSGNPACDSDARADCNPPAESAAPDSGPASGSPHRAARHIPFMASIEERLQSMSIAASSPGAQTSKPVSPDTQSARPLVPDVQTPSRPVESQSPAELTNSQAPRVDGPAHGNANEGVEMDGQNLDVRIPPTADIVPPTANSVRSDNSSPDSNPRLETEAETCALPASFPARPFTAGVARRGSSDLNPPNHSRPATAPVKPCVPSLSESFSRMGLGNAAPESGAVSGRSDLYRNPLSSRSSAGKAPSAYTRRVMAPPQFVQLTPWDANIVEDVLEKVTEANKLSRAIGLSVRYNMFQNGKKDVWVEVYEARTLVKHKGSDTSSLERREWRETIEDPAEAAAQSATRNPDAGDPADEFRGSKLRDVSVDVFLRTHRRLQKAATDARFRGFLSLAEPEPEGKPWERHEKDGEGKKELWEELGVNEGFAKILTKAREQVIQNKHSIASSGRDTAVRGRLIGSTAGLIEITNPLLKGPRALYDQSKTSTNVAKAMGTFSAFGLAMAQRDDMGRTTAATNK</sequence>
<feature type="region of interest" description="Disordered" evidence="1">
    <location>
        <begin position="1"/>
        <end position="100"/>
    </location>
</feature>
<feature type="compositionally biased region" description="Basic and acidic residues" evidence="1">
    <location>
        <begin position="42"/>
        <end position="51"/>
    </location>
</feature>
<feature type="region of interest" description="Disordered" evidence="1">
    <location>
        <begin position="152"/>
        <end position="400"/>
    </location>
</feature>
<feature type="region of interest" description="Disordered" evidence="1">
    <location>
        <begin position="617"/>
        <end position="640"/>
    </location>
</feature>
<dbReference type="EMBL" id="DF236962">
    <property type="protein sequence ID" value="GAQ78477.1"/>
    <property type="molecule type" value="Genomic_DNA"/>
</dbReference>
<name>A0A1Y1HPG4_KLENI</name>
<reference evidence="2 3" key="1">
    <citation type="journal article" date="2014" name="Nat. Commun.">
        <title>Klebsormidium flaccidum genome reveals primary factors for plant terrestrial adaptation.</title>
        <authorList>
            <person name="Hori K."/>
            <person name="Maruyama F."/>
            <person name="Fujisawa T."/>
            <person name="Togashi T."/>
            <person name="Yamamoto N."/>
            <person name="Seo M."/>
            <person name="Sato S."/>
            <person name="Yamada T."/>
            <person name="Mori H."/>
            <person name="Tajima N."/>
            <person name="Moriyama T."/>
            <person name="Ikeuchi M."/>
            <person name="Watanabe M."/>
            <person name="Wada H."/>
            <person name="Kobayashi K."/>
            <person name="Saito M."/>
            <person name="Masuda T."/>
            <person name="Sasaki-Sekimoto Y."/>
            <person name="Mashiguchi K."/>
            <person name="Awai K."/>
            <person name="Shimojima M."/>
            <person name="Masuda S."/>
            <person name="Iwai M."/>
            <person name="Nobusawa T."/>
            <person name="Narise T."/>
            <person name="Kondo S."/>
            <person name="Saito H."/>
            <person name="Sato R."/>
            <person name="Murakawa M."/>
            <person name="Ihara Y."/>
            <person name="Oshima-Yamada Y."/>
            <person name="Ohtaka K."/>
            <person name="Satoh M."/>
            <person name="Sonobe K."/>
            <person name="Ishii M."/>
            <person name="Ohtani R."/>
            <person name="Kanamori-Sato M."/>
            <person name="Honoki R."/>
            <person name="Miyazaki D."/>
            <person name="Mochizuki H."/>
            <person name="Umetsu J."/>
            <person name="Higashi K."/>
            <person name="Shibata D."/>
            <person name="Kamiya Y."/>
            <person name="Sato N."/>
            <person name="Nakamura Y."/>
            <person name="Tabata S."/>
            <person name="Ida S."/>
            <person name="Kurokawa K."/>
            <person name="Ohta H."/>
        </authorList>
    </citation>
    <scope>NUCLEOTIDE SEQUENCE [LARGE SCALE GENOMIC DNA]</scope>
    <source>
        <strain evidence="2 3">NIES-2285</strain>
    </source>
</reference>
<dbReference type="AlphaFoldDB" id="A0A1Y1HPG4"/>
<evidence type="ECO:0000313" key="3">
    <source>
        <dbReference type="Proteomes" id="UP000054558"/>
    </source>
</evidence>